<accession>A0ABW1Z8S2</accession>
<organism evidence="1 2">
    <name type="scientific">Granulicella cerasi</name>
    <dbReference type="NCBI Taxonomy" id="741063"/>
    <lineage>
        <taxon>Bacteria</taxon>
        <taxon>Pseudomonadati</taxon>
        <taxon>Acidobacteriota</taxon>
        <taxon>Terriglobia</taxon>
        <taxon>Terriglobales</taxon>
        <taxon>Acidobacteriaceae</taxon>
        <taxon>Granulicella</taxon>
    </lineage>
</organism>
<sequence length="80" mass="8500">MANGMAPGRRIMILGGLDTKGTQGATLFMTSKDGIQQLDRALKKAGDSQFQALVHVRLAKGYQVLGADLVSIHPLPAKKP</sequence>
<dbReference type="RefSeq" id="WP_390234656.1">
    <property type="nucleotide sequence ID" value="NZ_JBHSWI010000001.1"/>
</dbReference>
<evidence type="ECO:0000313" key="1">
    <source>
        <dbReference type="EMBL" id="MFC6645519.1"/>
    </source>
</evidence>
<gene>
    <name evidence="1" type="ORF">ACFQBQ_07950</name>
</gene>
<comment type="caution">
    <text evidence="1">The sequence shown here is derived from an EMBL/GenBank/DDBJ whole genome shotgun (WGS) entry which is preliminary data.</text>
</comment>
<evidence type="ECO:0000313" key="2">
    <source>
        <dbReference type="Proteomes" id="UP001596391"/>
    </source>
</evidence>
<protein>
    <submittedName>
        <fullName evidence="1">Uncharacterized protein</fullName>
    </submittedName>
</protein>
<proteinExistence type="predicted"/>
<dbReference type="Proteomes" id="UP001596391">
    <property type="component" value="Unassembled WGS sequence"/>
</dbReference>
<dbReference type="EMBL" id="JBHSWI010000001">
    <property type="protein sequence ID" value="MFC6645519.1"/>
    <property type="molecule type" value="Genomic_DNA"/>
</dbReference>
<reference evidence="2" key="1">
    <citation type="journal article" date="2019" name="Int. J. Syst. Evol. Microbiol.">
        <title>The Global Catalogue of Microorganisms (GCM) 10K type strain sequencing project: providing services to taxonomists for standard genome sequencing and annotation.</title>
        <authorList>
            <consortium name="The Broad Institute Genomics Platform"/>
            <consortium name="The Broad Institute Genome Sequencing Center for Infectious Disease"/>
            <person name="Wu L."/>
            <person name="Ma J."/>
        </authorList>
    </citation>
    <scope>NUCLEOTIDE SEQUENCE [LARGE SCALE GENOMIC DNA]</scope>
    <source>
        <strain evidence="2">CGMCC 1.16026</strain>
    </source>
</reference>
<keyword evidence="2" id="KW-1185">Reference proteome</keyword>
<name>A0ABW1Z8S2_9BACT</name>